<dbReference type="EMBL" id="RHLK01000018">
    <property type="protein sequence ID" value="MVP02101.1"/>
    <property type="molecule type" value="Genomic_DNA"/>
</dbReference>
<protein>
    <submittedName>
        <fullName evidence="3">Peptidoglycan DD-metalloendopeptidase family protein</fullName>
    </submittedName>
</protein>
<reference evidence="3 4" key="1">
    <citation type="journal article" date="2019" name="Microorganisms">
        <title>Paenibacillus lutrae sp. nov., A Chitinolytic Species Isolated from A River Otter in Castril Natural Park, Granada, Spain.</title>
        <authorList>
            <person name="Rodriguez M."/>
            <person name="Reina J.C."/>
            <person name="Bejar V."/>
            <person name="Llamas I."/>
        </authorList>
    </citation>
    <scope>NUCLEOTIDE SEQUENCE [LARGE SCALE GENOMIC DNA]</scope>
    <source>
        <strain evidence="3 4">N10</strain>
    </source>
</reference>
<evidence type="ECO:0000256" key="1">
    <source>
        <dbReference type="SAM" id="Phobius"/>
    </source>
</evidence>
<keyword evidence="1" id="KW-0472">Membrane</keyword>
<organism evidence="3 4">
    <name type="scientific">Paenibacillus lutrae</name>
    <dbReference type="NCBI Taxonomy" id="2078573"/>
    <lineage>
        <taxon>Bacteria</taxon>
        <taxon>Bacillati</taxon>
        <taxon>Bacillota</taxon>
        <taxon>Bacilli</taxon>
        <taxon>Bacillales</taxon>
        <taxon>Paenibacillaceae</taxon>
        <taxon>Paenibacillus</taxon>
    </lineage>
</organism>
<dbReference type="SUPFAM" id="SSF51261">
    <property type="entry name" value="Duplicated hybrid motif"/>
    <property type="match status" value="1"/>
</dbReference>
<dbReference type="PANTHER" id="PTHR21666">
    <property type="entry name" value="PEPTIDASE-RELATED"/>
    <property type="match status" value="1"/>
</dbReference>
<proteinExistence type="predicted"/>
<dbReference type="CDD" id="cd12797">
    <property type="entry name" value="M23_peptidase"/>
    <property type="match status" value="1"/>
</dbReference>
<dbReference type="Gene3D" id="2.70.70.10">
    <property type="entry name" value="Glucose Permease (Domain IIA)"/>
    <property type="match status" value="1"/>
</dbReference>
<evidence type="ECO:0000313" key="3">
    <source>
        <dbReference type="EMBL" id="MVP02101.1"/>
    </source>
</evidence>
<dbReference type="RefSeq" id="WP_157338529.1">
    <property type="nucleotide sequence ID" value="NZ_RHLK01000018.1"/>
</dbReference>
<dbReference type="AlphaFoldDB" id="A0A7X3FLV3"/>
<dbReference type="InterPro" id="IPR016047">
    <property type="entry name" value="M23ase_b-sheet_dom"/>
</dbReference>
<feature type="domain" description="M23ase beta-sheet core" evidence="2">
    <location>
        <begin position="196"/>
        <end position="294"/>
    </location>
</feature>
<name>A0A7X3FLV3_9BACL</name>
<dbReference type="Pfam" id="PF01551">
    <property type="entry name" value="Peptidase_M23"/>
    <property type="match status" value="1"/>
</dbReference>
<evidence type="ECO:0000313" key="4">
    <source>
        <dbReference type="Proteomes" id="UP000490800"/>
    </source>
</evidence>
<keyword evidence="1" id="KW-0812">Transmembrane</keyword>
<dbReference type="Proteomes" id="UP000490800">
    <property type="component" value="Unassembled WGS sequence"/>
</dbReference>
<keyword evidence="4" id="KW-1185">Reference proteome</keyword>
<dbReference type="PANTHER" id="PTHR21666:SF270">
    <property type="entry name" value="MUREIN HYDROLASE ACTIVATOR ENVC"/>
    <property type="match status" value="1"/>
</dbReference>
<gene>
    <name evidence="3" type="ORF">EDM21_21715</name>
</gene>
<feature type="transmembrane region" description="Helical" evidence="1">
    <location>
        <begin position="21"/>
        <end position="49"/>
    </location>
</feature>
<sequence>MKLAAIRFAVKLVTDPKLRKAILSGILMLLLIFFALPAMFVTLMTNIFFIGESPEETEMLKSYKKYGIEQSVDWSELLIFNYVRSEMEIEKYSKEDAIQFFVYYTTHTDGDGNEYSVRHTRDLDEVMSLYPFDASQVEWAKNLQLNFKDQFPMFFEESPEEEIVPPTDSFFMWPVPDLNQVTDRFGSRILFGKPDFHYGVDINLPGEADFGKPIYATAAGTVTAVEDSSTCGKYVRIEHKEGWQSRYCHMSEHLISKGSTVKQGTKIGLVGHTGVGSGSHLHFELKKNGQILDPLPHIWNSRPGGKAP</sequence>
<dbReference type="OrthoDB" id="9805070at2"/>
<keyword evidence="1" id="KW-1133">Transmembrane helix</keyword>
<dbReference type="InterPro" id="IPR011055">
    <property type="entry name" value="Dup_hybrid_motif"/>
</dbReference>
<accession>A0A7X3FLV3</accession>
<evidence type="ECO:0000259" key="2">
    <source>
        <dbReference type="Pfam" id="PF01551"/>
    </source>
</evidence>
<dbReference type="GO" id="GO:0004222">
    <property type="term" value="F:metalloendopeptidase activity"/>
    <property type="evidence" value="ECO:0007669"/>
    <property type="project" value="TreeGrafter"/>
</dbReference>
<comment type="caution">
    <text evidence="3">The sequence shown here is derived from an EMBL/GenBank/DDBJ whole genome shotgun (WGS) entry which is preliminary data.</text>
</comment>
<dbReference type="InterPro" id="IPR050570">
    <property type="entry name" value="Cell_wall_metabolism_enzyme"/>
</dbReference>